<reference evidence="1 2" key="1">
    <citation type="submission" date="2018-10" db="EMBL/GenBank/DDBJ databases">
        <authorList>
            <person name="Jung H.S."/>
            <person name="Jeon C.O."/>
        </authorList>
    </citation>
    <scope>NUCLEOTIDE SEQUENCE [LARGE SCALE GENOMIC DNA]</scope>
    <source>
        <strain evidence="1 2">MA-7-27</strain>
    </source>
</reference>
<protein>
    <submittedName>
        <fullName evidence="1">Uncharacterized protein</fullName>
    </submittedName>
</protein>
<gene>
    <name evidence="1" type="ORF">D9R08_14765</name>
</gene>
<dbReference type="OrthoDB" id="7062302at2"/>
<dbReference type="EMBL" id="RCNT01000007">
    <property type="protein sequence ID" value="RMA41559.1"/>
    <property type="molecule type" value="Genomic_DNA"/>
</dbReference>
<comment type="caution">
    <text evidence="1">The sequence shown here is derived from an EMBL/GenBank/DDBJ whole genome shotgun (WGS) entry which is preliminary data.</text>
</comment>
<evidence type="ECO:0000313" key="1">
    <source>
        <dbReference type="EMBL" id="RMA41559.1"/>
    </source>
</evidence>
<dbReference type="InterPro" id="IPR045932">
    <property type="entry name" value="DUF6352"/>
</dbReference>
<sequence length="338" mass="36729">MREFWVASGHHLTQLGADNRMRVTDELILAWLARPEVMPPEEACAAELALFGKLRATPQAPVAQSEIDAMEDEDARENWTFLITLRDTLVEAGSIEAGYLALLRDGVRLPVLFYNQLVQLILRNALDGCDDTRVLRAAELFFRPQRAFVKDGGLMLADDELVEELEAEQHSSPLTAMLGGGVEGLDVLNDENDWTYWSRSDAHSMVLPFGSDLKARAALGAVIERFVLHLLGQTVVVTPLIETRDVDLRWFVGLDPVGTGIGNALWNGATPKGSLVGIYALNFLSDEALLPAAAGHPVYVLVGMGDDSVIRCKPQNLVMGLPLAAPPPALAAAVTEDV</sequence>
<proteinExistence type="predicted"/>
<name>A0A3L9XYE2_9RHOB</name>
<dbReference type="Pfam" id="PF19879">
    <property type="entry name" value="DUF6352"/>
    <property type="match status" value="1"/>
</dbReference>
<dbReference type="AlphaFoldDB" id="A0A3L9XYE2"/>
<organism evidence="1 2">
    <name type="scientific">Rhodophyticola porphyridii</name>
    <dbReference type="NCBI Taxonomy" id="1852017"/>
    <lineage>
        <taxon>Bacteria</taxon>
        <taxon>Pseudomonadati</taxon>
        <taxon>Pseudomonadota</taxon>
        <taxon>Alphaproteobacteria</taxon>
        <taxon>Rhodobacterales</taxon>
        <taxon>Roseobacteraceae</taxon>
        <taxon>Rhodophyticola</taxon>
    </lineage>
</organism>
<accession>A0A3L9XYE2</accession>
<keyword evidence="2" id="KW-1185">Reference proteome</keyword>
<dbReference type="RefSeq" id="WP_121898818.1">
    <property type="nucleotide sequence ID" value="NZ_RCNT01000007.1"/>
</dbReference>
<evidence type="ECO:0000313" key="2">
    <source>
        <dbReference type="Proteomes" id="UP000281343"/>
    </source>
</evidence>
<dbReference type="Proteomes" id="UP000281343">
    <property type="component" value="Unassembled WGS sequence"/>
</dbReference>